<evidence type="ECO:0000256" key="2">
    <source>
        <dbReference type="PROSITE-ProRule" id="PRU00235"/>
    </source>
</evidence>
<gene>
    <name evidence="3" type="ORF">HETSPECPRED_009120</name>
</gene>
<dbReference type="OrthoDB" id="5370059at2759"/>
<evidence type="ECO:0000313" key="3">
    <source>
        <dbReference type="EMBL" id="CAF9934166.1"/>
    </source>
</evidence>
<dbReference type="InterPro" id="IPR009091">
    <property type="entry name" value="RCC1/BLIP-II"/>
</dbReference>
<evidence type="ECO:0008006" key="5">
    <source>
        <dbReference type="Google" id="ProtNLM"/>
    </source>
</evidence>
<keyword evidence="4" id="KW-1185">Reference proteome</keyword>
<evidence type="ECO:0000313" key="4">
    <source>
        <dbReference type="Proteomes" id="UP000664521"/>
    </source>
</evidence>
<dbReference type="AlphaFoldDB" id="A0A8H3FXN7"/>
<dbReference type="InterPro" id="IPR000408">
    <property type="entry name" value="Reg_chr_condens"/>
</dbReference>
<dbReference type="PANTHER" id="PTHR22870:SF408">
    <property type="entry name" value="OS09G0560450 PROTEIN"/>
    <property type="match status" value="1"/>
</dbReference>
<proteinExistence type="predicted"/>
<accession>A0A8H3FXN7</accession>
<dbReference type="SUPFAM" id="SSF50985">
    <property type="entry name" value="RCC1/BLIP-II"/>
    <property type="match status" value="1"/>
</dbReference>
<protein>
    <recommendedName>
        <fullName evidence="5">RCC1/BLIP-II protein</fullName>
    </recommendedName>
</protein>
<comment type="caution">
    <text evidence="3">The sequence shown here is derived from an EMBL/GenBank/DDBJ whole genome shotgun (WGS) entry which is preliminary data.</text>
</comment>
<dbReference type="Proteomes" id="UP000664521">
    <property type="component" value="Unassembled WGS sequence"/>
</dbReference>
<dbReference type="InterPro" id="IPR051210">
    <property type="entry name" value="Ub_ligase/GEF_domain"/>
</dbReference>
<sequence>MEIYACGLNNHKQLTLSTDSQDITSFLKIAKGQRLRILCGIWSAIIIEVDEQLLYQGYYQSGPKQCNISYSKAIKSIFGDIEGIQGALTTDGNFYELIPNDPCSDPLRFQRSQRNWYRDQELRLEHIAIAGNGQVAIVAHARSSPTSTAKSLYMFSSMNSFKASTHSDFTIATTSLPVINYLGSTATSFIALDSDGNVLSWGSALHPNLLGRHPTIDAPAEYPHPVPFLQGTPIRKIAAGGWICTALSRDDDLYIWGGQPGNMSARIDALPDWQAGEDVKLVDIDGGVNILDAAVGDGHVLVLTERRDVWVTGQGREGQLGLNNVNIDFEQSWKRSGEWSNLQVLSVEASGWNSFVIVNTK</sequence>
<evidence type="ECO:0000256" key="1">
    <source>
        <dbReference type="ARBA" id="ARBA00022737"/>
    </source>
</evidence>
<dbReference type="PANTHER" id="PTHR22870">
    <property type="entry name" value="REGULATOR OF CHROMOSOME CONDENSATION"/>
    <property type="match status" value="1"/>
</dbReference>
<dbReference type="Gene3D" id="2.130.10.30">
    <property type="entry name" value="Regulator of chromosome condensation 1/beta-lactamase-inhibitor protein II"/>
    <property type="match status" value="1"/>
</dbReference>
<feature type="repeat" description="RCC1" evidence="2">
    <location>
        <begin position="196"/>
        <end position="250"/>
    </location>
</feature>
<reference evidence="3" key="1">
    <citation type="submission" date="2021-03" db="EMBL/GenBank/DDBJ databases">
        <authorList>
            <person name="Tagirdzhanova G."/>
        </authorList>
    </citation>
    <scope>NUCLEOTIDE SEQUENCE</scope>
</reference>
<keyword evidence="1" id="KW-0677">Repeat</keyword>
<dbReference type="EMBL" id="CAJPDS010000073">
    <property type="protein sequence ID" value="CAF9934166.1"/>
    <property type="molecule type" value="Genomic_DNA"/>
</dbReference>
<name>A0A8H3FXN7_9LECA</name>
<organism evidence="3 4">
    <name type="scientific">Heterodermia speciosa</name>
    <dbReference type="NCBI Taxonomy" id="116794"/>
    <lineage>
        <taxon>Eukaryota</taxon>
        <taxon>Fungi</taxon>
        <taxon>Dikarya</taxon>
        <taxon>Ascomycota</taxon>
        <taxon>Pezizomycotina</taxon>
        <taxon>Lecanoromycetes</taxon>
        <taxon>OSLEUM clade</taxon>
        <taxon>Lecanoromycetidae</taxon>
        <taxon>Caliciales</taxon>
        <taxon>Physciaceae</taxon>
        <taxon>Heterodermia</taxon>
    </lineage>
</organism>
<dbReference type="PROSITE" id="PS50012">
    <property type="entry name" value="RCC1_3"/>
    <property type="match status" value="1"/>
</dbReference>